<dbReference type="Pfam" id="PF01370">
    <property type="entry name" value="Epimerase"/>
    <property type="match status" value="1"/>
</dbReference>
<dbReference type="InterPro" id="IPR008030">
    <property type="entry name" value="NmrA-like"/>
</dbReference>
<dbReference type="AlphaFoldDB" id="A0A9P4V4Z1"/>
<gene>
    <name evidence="3" type="ORF">EJ04DRAFT_511451</name>
</gene>
<organism evidence="3 4">
    <name type="scientific">Polyplosphaeria fusca</name>
    <dbReference type="NCBI Taxonomy" id="682080"/>
    <lineage>
        <taxon>Eukaryota</taxon>
        <taxon>Fungi</taxon>
        <taxon>Dikarya</taxon>
        <taxon>Ascomycota</taxon>
        <taxon>Pezizomycotina</taxon>
        <taxon>Dothideomycetes</taxon>
        <taxon>Pleosporomycetidae</taxon>
        <taxon>Pleosporales</taxon>
        <taxon>Tetraplosphaeriaceae</taxon>
        <taxon>Polyplosphaeria</taxon>
    </lineage>
</organism>
<sequence>MSPRVLLTGATGYIGGTVLDTLVSTHPDYDVTVLLRNVPENFRSTYPNVKIVNGHFDSTDIIADAASQADIVIHHGLPLHDASLNALITGLLRRSEQSFLIRLSGSVMASDFMEEARLGSLNQKTWSDLYDVDTIASERPNALVDSGGVIVRTAAAEHGKKLKVAIIVPPATYGPGRGLGRTQSIPLPRYVIEAKKLGAAFYYGDGTNSQGWVHIEDLAKLYMKLVEAAAAGGGSATWGEKGFYFTSSQEVSQLNIARAAAKILKREGVVESDEPKQISLDELDGMLVNYRFPFASRYMFASNSRSKADRAKCDLEWKPDAPGLLEVIEPDLLEALRNPQPC</sequence>
<evidence type="ECO:0000313" key="4">
    <source>
        <dbReference type="Proteomes" id="UP000799444"/>
    </source>
</evidence>
<dbReference type="Gene3D" id="3.40.50.720">
    <property type="entry name" value="NAD(P)-binding Rossmann-like Domain"/>
    <property type="match status" value="2"/>
</dbReference>
<protein>
    <submittedName>
        <fullName evidence="3">NAD(P)-binding protein</fullName>
    </submittedName>
</protein>
<dbReference type="PANTHER" id="PTHR48079">
    <property type="entry name" value="PROTEIN YEEZ"/>
    <property type="match status" value="1"/>
</dbReference>
<proteinExistence type="predicted"/>
<dbReference type="InterPro" id="IPR051783">
    <property type="entry name" value="NAD(P)-dependent_oxidoreduct"/>
</dbReference>
<name>A0A9P4V4Z1_9PLEO</name>
<dbReference type="OrthoDB" id="2130169at2759"/>
<feature type="domain" description="NmrA-like" evidence="2">
    <location>
        <begin position="3"/>
        <end position="73"/>
    </location>
</feature>
<dbReference type="PANTHER" id="PTHR48079:SF6">
    <property type="entry name" value="NAD(P)-BINDING DOMAIN-CONTAINING PROTEIN-RELATED"/>
    <property type="match status" value="1"/>
</dbReference>
<dbReference type="InterPro" id="IPR001509">
    <property type="entry name" value="Epimerase_deHydtase"/>
</dbReference>
<evidence type="ECO:0000313" key="3">
    <source>
        <dbReference type="EMBL" id="KAF2735825.1"/>
    </source>
</evidence>
<dbReference type="EMBL" id="ML996131">
    <property type="protein sequence ID" value="KAF2735825.1"/>
    <property type="molecule type" value="Genomic_DNA"/>
</dbReference>
<dbReference type="Pfam" id="PF05368">
    <property type="entry name" value="NmrA"/>
    <property type="match status" value="1"/>
</dbReference>
<dbReference type="SUPFAM" id="SSF51735">
    <property type="entry name" value="NAD(P)-binding Rossmann-fold domains"/>
    <property type="match status" value="1"/>
</dbReference>
<feature type="domain" description="NAD-dependent epimerase/dehydratase" evidence="1">
    <location>
        <begin position="151"/>
        <end position="232"/>
    </location>
</feature>
<dbReference type="Proteomes" id="UP000799444">
    <property type="component" value="Unassembled WGS sequence"/>
</dbReference>
<dbReference type="InterPro" id="IPR036291">
    <property type="entry name" value="NAD(P)-bd_dom_sf"/>
</dbReference>
<comment type="caution">
    <text evidence="3">The sequence shown here is derived from an EMBL/GenBank/DDBJ whole genome shotgun (WGS) entry which is preliminary data.</text>
</comment>
<evidence type="ECO:0000259" key="2">
    <source>
        <dbReference type="Pfam" id="PF05368"/>
    </source>
</evidence>
<keyword evidence="4" id="KW-1185">Reference proteome</keyword>
<accession>A0A9P4V4Z1</accession>
<dbReference type="GO" id="GO:0004029">
    <property type="term" value="F:aldehyde dehydrogenase (NAD+) activity"/>
    <property type="evidence" value="ECO:0007669"/>
    <property type="project" value="TreeGrafter"/>
</dbReference>
<reference evidence="3" key="1">
    <citation type="journal article" date="2020" name="Stud. Mycol.">
        <title>101 Dothideomycetes genomes: a test case for predicting lifestyles and emergence of pathogens.</title>
        <authorList>
            <person name="Haridas S."/>
            <person name="Albert R."/>
            <person name="Binder M."/>
            <person name="Bloem J."/>
            <person name="Labutti K."/>
            <person name="Salamov A."/>
            <person name="Andreopoulos B."/>
            <person name="Baker S."/>
            <person name="Barry K."/>
            <person name="Bills G."/>
            <person name="Bluhm B."/>
            <person name="Cannon C."/>
            <person name="Castanera R."/>
            <person name="Culley D."/>
            <person name="Daum C."/>
            <person name="Ezra D."/>
            <person name="Gonzalez J."/>
            <person name="Henrissat B."/>
            <person name="Kuo A."/>
            <person name="Liang C."/>
            <person name="Lipzen A."/>
            <person name="Lutzoni F."/>
            <person name="Magnuson J."/>
            <person name="Mondo S."/>
            <person name="Nolan M."/>
            <person name="Ohm R."/>
            <person name="Pangilinan J."/>
            <person name="Park H.-J."/>
            <person name="Ramirez L."/>
            <person name="Alfaro M."/>
            <person name="Sun H."/>
            <person name="Tritt A."/>
            <person name="Yoshinaga Y."/>
            <person name="Zwiers L.-H."/>
            <person name="Turgeon B."/>
            <person name="Goodwin S."/>
            <person name="Spatafora J."/>
            <person name="Crous P."/>
            <person name="Grigoriev I."/>
        </authorList>
    </citation>
    <scope>NUCLEOTIDE SEQUENCE</scope>
    <source>
        <strain evidence="3">CBS 125425</strain>
    </source>
</reference>
<evidence type="ECO:0000259" key="1">
    <source>
        <dbReference type="Pfam" id="PF01370"/>
    </source>
</evidence>
<dbReference type="GO" id="GO:0005737">
    <property type="term" value="C:cytoplasm"/>
    <property type="evidence" value="ECO:0007669"/>
    <property type="project" value="TreeGrafter"/>
</dbReference>